<dbReference type="InterPro" id="IPR000242">
    <property type="entry name" value="PTP_cat"/>
</dbReference>
<dbReference type="AlphaFoldDB" id="A0A2T7P3S1"/>
<comment type="similarity">
    <text evidence="1">Belongs to the protein-tyrosine phosphatase family.</text>
</comment>
<dbReference type="Gene3D" id="2.170.300.10">
    <property type="entry name" value="Tie2 ligand-binding domain superfamily"/>
    <property type="match status" value="1"/>
</dbReference>
<keyword evidence="6" id="KW-1133">Transmembrane helix</keyword>
<gene>
    <name evidence="8" type="ORF">C0Q70_10656</name>
</gene>
<evidence type="ECO:0000256" key="2">
    <source>
        <dbReference type="ARBA" id="ARBA00013064"/>
    </source>
</evidence>
<dbReference type="EMBL" id="PZQS01000006">
    <property type="protein sequence ID" value="PVD28075.1"/>
    <property type="molecule type" value="Genomic_DNA"/>
</dbReference>
<name>A0A2T7P3S1_POMCA</name>
<keyword evidence="4" id="KW-0904">Protein phosphatase</keyword>
<dbReference type="PANTHER" id="PTHR19134">
    <property type="entry name" value="RECEPTOR-TYPE TYROSINE-PROTEIN PHOSPHATASE"/>
    <property type="match status" value="1"/>
</dbReference>
<keyword evidence="3" id="KW-0378">Hydrolase</keyword>
<protein>
    <recommendedName>
        <fullName evidence="2">protein-tyrosine-phosphatase</fullName>
        <ecNumber evidence="2">3.1.3.48</ecNumber>
    </recommendedName>
</protein>
<dbReference type="SMART" id="SM00194">
    <property type="entry name" value="PTPc"/>
    <property type="match status" value="1"/>
</dbReference>
<organism evidence="8 9">
    <name type="scientific">Pomacea canaliculata</name>
    <name type="common">Golden apple snail</name>
    <dbReference type="NCBI Taxonomy" id="400727"/>
    <lineage>
        <taxon>Eukaryota</taxon>
        <taxon>Metazoa</taxon>
        <taxon>Spiralia</taxon>
        <taxon>Lophotrochozoa</taxon>
        <taxon>Mollusca</taxon>
        <taxon>Gastropoda</taxon>
        <taxon>Caenogastropoda</taxon>
        <taxon>Architaenioglossa</taxon>
        <taxon>Ampullarioidea</taxon>
        <taxon>Ampullariidae</taxon>
        <taxon>Pomacea</taxon>
    </lineage>
</organism>
<dbReference type="EC" id="3.1.3.48" evidence="2"/>
<keyword evidence="6" id="KW-0472">Membrane</keyword>
<accession>A0A2T7P3S1</accession>
<dbReference type="STRING" id="400727.A0A2T7P3S1"/>
<evidence type="ECO:0000256" key="6">
    <source>
        <dbReference type="SAM" id="Phobius"/>
    </source>
</evidence>
<feature type="region of interest" description="Disordered" evidence="5">
    <location>
        <begin position="285"/>
        <end position="308"/>
    </location>
</feature>
<dbReference type="PRINTS" id="PR00700">
    <property type="entry name" value="PRTYPHPHTASE"/>
</dbReference>
<evidence type="ECO:0000256" key="4">
    <source>
        <dbReference type="ARBA" id="ARBA00022912"/>
    </source>
</evidence>
<dbReference type="OrthoDB" id="6118243at2759"/>
<comment type="caution">
    <text evidence="8">The sequence shown here is derived from an EMBL/GenBank/DDBJ whole genome shotgun (WGS) entry which is preliminary data.</text>
</comment>
<dbReference type="Gene3D" id="3.90.190.10">
    <property type="entry name" value="Protein tyrosine phosphatase superfamily"/>
    <property type="match status" value="1"/>
</dbReference>
<evidence type="ECO:0000313" key="8">
    <source>
        <dbReference type="EMBL" id="PVD28075.1"/>
    </source>
</evidence>
<dbReference type="InterPro" id="IPR050348">
    <property type="entry name" value="Protein-Tyr_Phosphatase"/>
</dbReference>
<proteinExistence type="inferred from homology"/>
<evidence type="ECO:0000313" key="9">
    <source>
        <dbReference type="Proteomes" id="UP000245119"/>
    </source>
</evidence>
<dbReference type="PANTHER" id="PTHR19134:SF562">
    <property type="entry name" value="PROTEIN-TYROSINE-PHOSPHATASE"/>
    <property type="match status" value="1"/>
</dbReference>
<dbReference type="Pfam" id="PF00102">
    <property type="entry name" value="Y_phosphatase"/>
    <property type="match status" value="1"/>
</dbReference>
<feature type="domain" description="Tyrosine-protein phosphatase" evidence="7">
    <location>
        <begin position="355"/>
        <end position="554"/>
    </location>
</feature>
<evidence type="ECO:0000256" key="3">
    <source>
        <dbReference type="ARBA" id="ARBA00022801"/>
    </source>
</evidence>
<evidence type="ECO:0000259" key="7">
    <source>
        <dbReference type="PROSITE" id="PS50055"/>
    </source>
</evidence>
<evidence type="ECO:0000256" key="5">
    <source>
        <dbReference type="SAM" id="MobiDB-lite"/>
    </source>
</evidence>
<dbReference type="SUPFAM" id="SSF52799">
    <property type="entry name" value="(Phosphotyrosine protein) phosphatases II"/>
    <property type="match status" value="1"/>
</dbReference>
<feature type="transmembrane region" description="Helical" evidence="6">
    <location>
        <begin position="230"/>
        <end position="254"/>
    </location>
</feature>
<reference evidence="8 9" key="1">
    <citation type="submission" date="2018-04" db="EMBL/GenBank/DDBJ databases">
        <title>The genome of golden apple snail Pomacea canaliculata provides insight into stress tolerance and invasive adaptation.</title>
        <authorList>
            <person name="Liu C."/>
            <person name="Liu B."/>
            <person name="Ren Y."/>
            <person name="Zhang Y."/>
            <person name="Wang H."/>
            <person name="Li S."/>
            <person name="Jiang F."/>
            <person name="Yin L."/>
            <person name="Zhang G."/>
            <person name="Qian W."/>
            <person name="Fan W."/>
        </authorList>
    </citation>
    <scope>NUCLEOTIDE SEQUENCE [LARGE SCALE GENOMIC DNA]</scope>
    <source>
        <strain evidence="8">SZHN2017</strain>
        <tissue evidence="8">Muscle</tissue>
    </source>
</reference>
<dbReference type="InterPro" id="IPR029021">
    <property type="entry name" value="Prot-tyrosine_phosphatase-like"/>
</dbReference>
<sequence>MALAATKRAATVQVTAYVTSMTAGVRQDVLQDTNYLHARKFAVMVSTESTAPARAETALTEQRVIPRQECVLRDVVPDIREFTVMKNAIIHTASTAVRHVETAQMEHRVYLTRECVLTAVLLGISYPTAMKKRVLKLLAKVTFMLSSPSFPLFGQKCDPKEKNDSGRSLATGDCIGGYYGTDCKETCGHCKNNVSCSTSTGLCPEGCEGSWRGDNCMQEAVVDPGDKTGVIAGVTVACIAVLIIAIVVLAVFLLRDGHKTAKGKTQHRSQANSGEDVFVKWRGGQRCQAGERSRVSSKAPKKNHGTSANILPDLEEECDHIYRNDESVYATFKASRPQLDKVQQTLIDLLASGQLTERFEELPKGLTDEHEAAKLPVNVKKNRYYSVLPYDKNRVVLTDGFSEGKATDYINASYITGFHQQKTYIATQGPRENTVEDFWRMVWQEHITQIIMLTSLIEDGKTKCFEYWPERDRSQTYGPVTVRCVDVQCRANFFIRAFIIQMHASGEKREVEQLNFVAWPDHGVPTTTSLLNFWRFAKSRAPQPLSSPVLVHCTHLSDLHPVVVTKRSKMLYHYYT</sequence>
<dbReference type="PROSITE" id="PS50055">
    <property type="entry name" value="TYR_PHOSPHATASE_PTP"/>
    <property type="match status" value="1"/>
</dbReference>
<dbReference type="Proteomes" id="UP000245119">
    <property type="component" value="Linkage Group LG6"/>
</dbReference>
<keyword evidence="9" id="KW-1185">Reference proteome</keyword>
<dbReference type="GO" id="GO:0004725">
    <property type="term" value="F:protein tyrosine phosphatase activity"/>
    <property type="evidence" value="ECO:0007669"/>
    <property type="project" value="UniProtKB-EC"/>
</dbReference>
<keyword evidence="6" id="KW-0812">Transmembrane</keyword>
<evidence type="ECO:0000256" key="1">
    <source>
        <dbReference type="ARBA" id="ARBA00009580"/>
    </source>
</evidence>